<sequence>MWNVPIYRRRSRLRLTQYSNFALRTLQLLALRAPAIVSVEDVARAHRISRSHLVKVAHELGRRGYVETIRGRNGGMRLARPAEEITVGEIIRWTEAPLELVECFNSETNTCPLLGACHLSRGIQRALRAFLSVLDDMTIADIAINRVALLERLQDAGGVDSGLPIEGEADPFVSGVVAIK</sequence>
<organism evidence="2 3">
    <name type="scientific">Bosea vaviloviae</name>
    <dbReference type="NCBI Taxonomy" id="1526658"/>
    <lineage>
        <taxon>Bacteria</taxon>
        <taxon>Pseudomonadati</taxon>
        <taxon>Pseudomonadota</taxon>
        <taxon>Alphaproteobacteria</taxon>
        <taxon>Hyphomicrobiales</taxon>
        <taxon>Boseaceae</taxon>
        <taxon>Bosea</taxon>
    </lineage>
</organism>
<dbReference type="Pfam" id="PF02082">
    <property type="entry name" value="Rrf2"/>
    <property type="match status" value="1"/>
</dbReference>
<dbReference type="InterPro" id="IPR036390">
    <property type="entry name" value="WH_DNA-bd_sf"/>
</dbReference>
<accession>A0A0N1FFV1</accession>
<reference evidence="2 3" key="1">
    <citation type="submission" date="2015-07" db="EMBL/GenBank/DDBJ databases">
        <title>Whole genome sequencing of Bosea vaviloviae isolated from cave pool.</title>
        <authorList>
            <person name="Tan N.E.H."/>
            <person name="Lee Y.P."/>
            <person name="Gan H.M."/>
            <person name="Barton H."/>
            <person name="Savka M.A."/>
        </authorList>
    </citation>
    <scope>NUCLEOTIDE SEQUENCE [LARGE SCALE GENOMIC DNA]</scope>
    <source>
        <strain evidence="2 3">SD260</strain>
    </source>
</reference>
<dbReference type="Gene3D" id="1.10.10.10">
    <property type="entry name" value="Winged helix-like DNA-binding domain superfamily/Winged helix DNA-binding domain"/>
    <property type="match status" value="1"/>
</dbReference>
<dbReference type="GO" id="GO:0003700">
    <property type="term" value="F:DNA-binding transcription factor activity"/>
    <property type="evidence" value="ECO:0007669"/>
    <property type="project" value="TreeGrafter"/>
</dbReference>
<dbReference type="PROSITE" id="PS51197">
    <property type="entry name" value="HTH_RRF2_2"/>
    <property type="match status" value="1"/>
</dbReference>
<keyword evidence="1" id="KW-0238">DNA-binding</keyword>
<keyword evidence="3" id="KW-1185">Reference proteome</keyword>
<dbReference type="GO" id="GO:0005829">
    <property type="term" value="C:cytosol"/>
    <property type="evidence" value="ECO:0007669"/>
    <property type="project" value="TreeGrafter"/>
</dbReference>
<dbReference type="NCBIfam" id="TIGR00738">
    <property type="entry name" value="rrf2_super"/>
    <property type="match status" value="1"/>
</dbReference>
<protein>
    <submittedName>
        <fullName evidence="2">Rrf2 family transcriptional regulator</fullName>
    </submittedName>
</protein>
<name>A0A0N1FFV1_9HYPH</name>
<dbReference type="InterPro" id="IPR000944">
    <property type="entry name" value="Tscrpt_reg_Rrf2"/>
</dbReference>
<dbReference type="PANTHER" id="PTHR33221">
    <property type="entry name" value="WINGED HELIX-TURN-HELIX TRANSCRIPTIONAL REGULATOR, RRF2 FAMILY"/>
    <property type="match status" value="1"/>
</dbReference>
<proteinExistence type="predicted"/>
<evidence type="ECO:0000313" key="2">
    <source>
        <dbReference type="EMBL" id="KPH81584.1"/>
    </source>
</evidence>
<dbReference type="InterPro" id="IPR036388">
    <property type="entry name" value="WH-like_DNA-bd_sf"/>
</dbReference>
<dbReference type="AlphaFoldDB" id="A0A0N1FFV1"/>
<evidence type="ECO:0000256" key="1">
    <source>
        <dbReference type="ARBA" id="ARBA00023125"/>
    </source>
</evidence>
<dbReference type="PATRIC" id="fig|1526658.3.peg.2175"/>
<dbReference type="PANTHER" id="PTHR33221:SF4">
    <property type="entry name" value="HTH-TYPE TRANSCRIPTIONAL REPRESSOR NSRR"/>
    <property type="match status" value="1"/>
</dbReference>
<comment type="caution">
    <text evidence="2">The sequence shown here is derived from an EMBL/GenBank/DDBJ whole genome shotgun (WGS) entry which is preliminary data.</text>
</comment>
<evidence type="ECO:0000313" key="3">
    <source>
        <dbReference type="Proteomes" id="UP000037822"/>
    </source>
</evidence>
<dbReference type="SUPFAM" id="SSF46785">
    <property type="entry name" value="Winged helix' DNA-binding domain"/>
    <property type="match status" value="1"/>
</dbReference>
<gene>
    <name evidence="2" type="ORF">AE618_07505</name>
</gene>
<dbReference type="EMBL" id="LGSZ01000028">
    <property type="protein sequence ID" value="KPH81584.1"/>
    <property type="molecule type" value="Genomic_DNA"/>
</dbReference>
<dbReference type="GO" id="GO:0003677">
    <property type="term" value="F:DNA binding"/>
    <property type="evidence" value="ECO:0007669"/>
    <property type="project" value="UniProtKB-KW"/>
</dbReference>
<dbReference type="Proteomes" id="UP000037822">
    <property type="component" value="Unassembled WGS sequence"/>
</dbReference>